<feature type="region of interest" description="Disordered" evidence="1">
    <location>
        <begin position="26"/>
        <end position="52"/>
    </location>
</feature>
<evidence type="ECO:0000313" key="3">
    <source>
        <dbReference type="EMBL" id="KAK8779580.1"/>
    </source>
</evidence>
<dbReference type="Proteomes" id="UP001321473">
    <property type="component" value="Unassembled WGS sequence"/>
</dbReference>
<dbReference type="EMBL" id="JARKHS020024032">
    <property type="protein sequence ID" value="KAK8768388.1"/>
    <property type="molecule type" value="Genomic_DNA"/>
</dbReference>
<dbReference type="AlphaFoldDB" id="A0AAQ4E0Z8"/>
<protein>
    <submittedName>
        <fullName evidence="2">Uncharacterized protein</fullName>
    </submittedName>
</protein>
<name>A0AAQ4E0Z8_AMBAM</name>
<gene>
    <name evidence="2" type="ORF">V5799_015146</name>
    <name evidence="3" type="ORF">V5799_019078</name>
</gene>
<evidence type="ECO:0000313" key="4">
    <source>
        <dbReference type="Proteomes" id="UP001321473"/>
    </source>
</evidence>
<keyword evidence="4" id="KW-1185">Reference proteome</keyword>
<sequence>MFTTSQAPDSDYAGTHVGSAPVLNVGEQLSHGEPPTKKTPGGETNPRGPKTSGLFRLFARIQNELRTRCGPKRSGRRGVCAMAVGRFSKLASWIHGLWLARKPSVDGPEIYDLYNTLHSDEEWSTSLTAAEVSLQGTTIFKDVAF</sequence>
<accession>A0AAQ4E0Z8</accession>
<reference evidence="2" key="3">
    <citation type="submission" date="2024-02" db="EMBL/GenBank/DDBJ databases">
        <authorList>
            <person name="Mcdaniel E.A."/>
            <person name="Celebi F.M."/>
            <person name="Reiter T."/>
            <person name="Weiss E.C."/>
            <person name="Chou S."/>
        </authorList>
    </citation>
    <scope>NUCLEOTIDE SEQUENCE</scope>
    <source>
        <strain evidence="2">F_SG_1</strain>
        <tissue evidence="2">Salivary glands</tissue>
    </source>
</reference>
<dbReference type="EMBL" id="JARKHS020009658">
    <property type="protein sequence ID" value="KAK8779580.1"/>
    <property type="molecule type" value="Genomic_DNA"/>
</dbReference>
<reference evidence="2 4" key="1">
    <citation type="journal article" date="2023" name="Arcadia Sci">
        <title>De novo assembly of a long-read Amblyomma americanum tick genome.</title>
        <authorList>
            <person name="Chou S."/>
            <person name="Poskanzer K.E."/>
            <person name="Rollins M."/>
            <person name="Thuy-Boun P.S."/>
        </authorList>
    </citation>
    <scope>NUCLEOTIDE SEQUENCE [LARGE SCALE GENOMIC DNA]</scope>
    <source>
        <strain evidence="2">F_SG_1</strain>
        <tissue evidence="2">Salivary glands</tissue>
    </source>
</reference>
<reference evidence="2" key="2">
    <citation type="submission" date="2023-03" db="EMBL/GenBank/DDBJ databases">
        <authorList>
            <person name="Thuy-Boun P."/>
        </authorList>
    </citation>
    <scope>NUCLEOTIDE SEQUENCE</scope>
    <source>
        <strain evidence="2">F_SG_1</strain>
        <tissue evidence="2">Salivary glands</tissue>
    </source>
</reference>
<proteinExistence type="predicted"/>
<organism evidence="2 4">
    <name type="scientific">Amblyomma americanum</name>
    <name type="common">Lone star tick</name>
    <dbReference type="NCBI Taxonomy" id="6943"/>
    <lineage>
        <taxon>Eukaryota</taxon>
        <taxon>Metazoa</taxon>
        <taxon>Ecdysozoa</taxon>
        <taxon>Arthropoda</taxon>
        <taxon>Chelicerata</taxon>
        <taxon>Arachnida</taxon>
        <taxon>Acari</taxon>
        <taxon>Parasitiformes</taxon>
        <taxon>Ixodida</taxon>
        <taxon>Ixodoidea</taxon>
        <taxon>Ixodidae</taxon>
        <taxon>Amblyomminae</taxon>
        <taxon>Amblyomma</taxon>
    </lineage>
</organism>
<comment type="caution">
    <text evidence="2">The sequence shown here is derived from an EMBL/GenBank/DDBJ whole genome shotgun (WGS) entry which is preliminary data.</text>
</comment>
<evidence type="ECO:0000313" key="2">
    <source>
        <dbReference type="EMBL" id="KAK8768388.1"/>
    </source>
</evidence>
<evidence type="ECO:0000256" key="1">
    <source>
        <dbReference type="SAM" id="MobiDB-lite"/>
    </source>
</evidence>